<name>A0ABU3NWQ5_9FIRM</name>
<proteinExistence type="predicted"/>
<dbReference type="EMBL" id="JAUOZS010000001">
    <property type="protein sequence ID" value="MDT8901226.1"/>
    <property type="molecule type" value="Genomic_DNA"/>
</dbReference>
<feature type="signal peptide" evidence="1">
    <location>
        <begin position="1"/>
        <end position="19"/>
    </location>
</feature>
<dbReference type="Pfam" id="PF13552">
    <property type="entry name" value="DUF4127"/>
    <property type="match status" value="1"/>
</dbReference>
<feature type="chain" id="PRO_5046667990" evidence="1">
    <location>
        <begin position="20"/>
        <end position="560"/>
    </location>
</feature>
<dbReference type="InterPro" id="IPR025394">
    <property type="entry name" value="DUF4127"/>
</dbReference>
<evidence type="ECO:0000313" key="2">
    <source>
        <dbReference type="EMBL" id="MDT8901226.1"/>
    </source>
</evidence>
<keyword evidence="3" id="KW-1185">Reference proteome</keyword>
<evidence type="ECO:0000313" key="3">
    <source>
        <dbReference type="Proteomes" id="UP001254848"/>
    </source>
</evidence>
<dbReference type="Proteomes" id="UP001254848">
    <property type="component" value="Unassembled WGS sequence"/>
</dbReference>
<sequence>MFRRFLCCLAIIAAATATAAALYLNFGYIRTAQPVVLTAPAANGMTVLLVPLDSRPPCTQFVEQLGRLAGIRVVLPPTELLDEYRTPANRTGLRDWLRSQAANADAAIVSVDMLEHGGLLASRLGTGTAADAEAALEALSEAHRSNPQLKIYAFSIIPRLLVADNADSARYQKKMLAYSVLKDEVLTFENPRDRDKLQKVSAQLPPAVVNRYLSLYEANTQLNFRLLAMTEEGVLAGLVIGQDDGFPFGMPNMVKSRLSHYVARRPALADRVVITRGTDEVALTLLGRIAMQAAGYRPRVFVRYSHPEAPGIVMPYMPHSMARTVAEKVALIGGKLVDRADGADFVLYVHAATAKTGPGLPAAAAREVRELMAAGHRVGVVDLSEHFLAEDTLLPHLLRGGADLARLAAYAGWNTTSNSLGTAVTQAAVFTAALAGKGLRTDRLGLYKLQYEFLASRMLDDWYYQKDVQPFVNRRLKMSKVDPYNLGEHMQQVEGWISGLMADRANTLLRDGLAGQTLPVRSADGKRYVVNGLALKCRLPWQRTFEVRLEPTLSFAVVNE</sequence>
<reference evidence="2 3" key="1">
    <citation type="submission" date="2023-07" db="EMBL/GenBank/DDBJ databases">
        <title>The novel representative of Negativicutes class, Anaeroselena agilis gen. nov. sp. nov.</title>
        <authorList>
            <person name="Prokofeva M.I."/>
            <person name="Elcheninov A.G."/>
            <person name="Klyukina A."/>
            <person name="Kublanov I.V."/>
            <person name="Frolov E.N."/>
            <person name="Podosokorskaya O.A."/>
        </authorList>
    </citation>
    <scope>NUCLEOTIDE SEQUENCE [LARGE SCALE GENOMIC DNA]</scope>
    <source>
        <strain evidence="2 3">4137-cl</strain>
    </source>
</reference>
<accession>A0ABU3NWQ5</accession>
<gene>
    <name evidence="2" type="ORF">Q4T40_08260</name>
</gene>
<organism evidence="2 3">
    <name type="scientific">Anaeroselena agilis</name>
    <dbReference type="NCBI Taxonomy" id="3063788"/>
    <lineage>
        <taxon>Bacteria</taxon>
        <taxon>Bacillati</taxon>
        <taxon>Bacillota</taxon>
        <taxon>Negativicutes</taxon>
        <taxon>Acetonemataceae</taxon>
        <taxon>Anaeroselena</taxon>
    </lineage>
</organism>
<protein>
    <submittedName>
        <fullName evidence="2">DUF4127 family protein</fullName>
    </submittedName>
</protein>
<comment type="caution">
    <text evidence="2">The sequence shown here is derived from an EMBL/GenBank/DDBJ whole genome shotgun (WGS) entry which is preliminary data.</text>
</comment>
<dbReference type="RefSeq" id="WP_413779746.1">
    <property type="nucleotide sequence ID" value="NZ_JAUOZS010000001.1"/>
</dbReference>
<keyword evidence="1" id="KW-0732">Signal</keyword>
<evidence type="ECO:0000256" key="1">
    <source>
        <dbReference type="SAM" id="SignalP"/>
    </source>
</evidence>